<name>A0A6S6PFZ0_ACEAC</name>
<dbReference type="EMBL" id="AP023326">
    <property type="protein sequence ID" value="BCI65531.1"/>
    <property type="molecule type" value="Genomic_DNA"/>
</dbReference>
<dbReference type="Proteomes" id="UP000515220">
    <property type="component" value="Chromosome"/>
</dbReference>
<proteinExistence type="predicted"/>
<dbReference type="RefSeq" id="WP_132012100.1">
    <property type="nucleotide sequence ID" value="NZ_AP023326.1"/>
</dbReference>
<protein>
    <submittedName>
        <fullName evidence="1">Uncharacterized protein</fullName>
    </submittedName>
</protein>
<gene>
    <name evidence="1" type="ORF">AAJCM20276_01550</name>
</gene>
<accession>A0A6S6PFZ0</accession>
<organism evidence="1 2">
    <name type="scientific">Acetobacter aceti</name>
    <dbReference type="NCBI Taxonomy" id="435"/>
    <lineage>
        <taxon>Bacteria</taxon>
        <taxon>Pseudomonadati</taxon>
        <taxon>Pseudomonadota</taxon>
        <taxon>Alphaproteobacteria</taxon>
        <taxon>Acetobacterales</taxon>
        <taxon>Acetobacteraceae</taxon>
        <taxon>Acetobacter</taxon>
        <taxon>Acetobacter subgen. Acetobacter</taxon>
    </lineage>
</organism>
<evidence type="ECO:0000313" key="1">
    <source>
        <dbReference type="EMBL" id="BCI65531.1"/>
    </source>
</evidence>
<dbReference type="AlphaFoldDB" id="A0A6S6PFZ0"/>
<sequence>MSVGAATAEPGYYGDYYQQSGGYAQPPGDYSQGYAQPYGNVYYGGYQQAPAPAATQVPSNVVTCSPGLYFNRLTESCDRR</sequence>
<evidence type="ECO:0000313" key="2">
    <source>
        <dbReference type="Proteomes" id="UP000515220"/>
    </source>
</evidence>
<reference evidence="1 2" key="1">
    <citation type="submission" date="2020-07" db="EMBL/GenBank/DDBJ databases">
        <title>Complete Genome Sequence of an acetic acid bacterium, Acetobacter aceti JCM20276.</title>
        <authorList>
            <person name="Hirose Y."/>
            <person name="Mihara H."/>
        </authorList>
    </citation>
    <scope>NUCLEOTIDE SEQUENCE [LARGE SCALE GENOMIC DNA]</scope>
    <source>
        <strain evidence="1 2">JCM20276</strain>
    </source>
</reference>